<evidence type="ECO:0000313" key="4">
    <source>
        <dbReference type="Proteomes" id="UP000789595"/>
    </source>
</evidence>
<dbReference type="EMBL" id="CAKKNE010000001">
    <property type="protein sequence ID" value="CAH0366920.1"/>
    <property type="molecule type" value="Genomic_DNA"/>
</dbReference>
<feature type="signal peptide" evidence="2">
    <location>
        <begin position="1"/>
        <end position="20"/>
    </location>
</feature>
<proteinExistence type="predicted"/>
<dbReference type="OrthoDB" id="10471924at2759"/>
<sequence length="429" mass="44718">MAPTTRSLLAALVVLRAADAAAVDLKSRAGTAAASPAADECSLRNWPGVQPSWRHGGASELCFCAYAGGAPLDESCPRWKDYVSADGTHADKLSTHGRATVQGRRAGNATTSKYGSMTDWALDLGSGFGSDCDVARSPGCDSVGAHALSIPRNGYASQCCDADDPNSFASWLTSRPRELASTLEDMIVGGLRAVGDVDVPSCAATGKEPTKSNDCLAQCFHVTPDVFYAHLHTTVSVAAIREAPVDSGLGPAYNASESDRRDKGYYNVCACEPSEWPGRRGNCPAVAPADRSYPRLAAMALCLNLAAAAGVGGSACVLALATGTAAFHVPRRRPVAPRVAPLAALPCPALALGTGEGVLDGTGVGVTGVAWVDVLYVFFILGICGLVYTTTIDDFGSNVDRTSVRINDEWAKALDEREDEDEPEDPFSS</sequence>
<keyword evidence="4" id="KW-1185">Reference proteome</keyword>
<evidence type="ECO:0000256" key="1">
    <source>
        <dbReference type="SAM" id="Phobius"/>
    </source>
</evidence>
<dbReference type="AlphaFoldDB" id="A0A8J2S9G2"/>
<gene>
    <name evidence="3" type="ORF">PECAL_1P34350</name>
</gene>
<feature type="chain" id="PRO_5035228809" evidence="2">
    <location>
        <begin position="21"/>
        <end position="429"/>
    </location>
</feature>
<feature type="transmembrane region" description="Helical" evidence="1">
    <location>
        <begin position="339"/>
        <end position="359"/>
    </location>
</feature>
<keyword evidence="2" id="KW-0732">Signal</keyword>
<feature type="transmembrane region" description="Helical" evidence="1">
    <location>
        <begin position="365"/>
        <end position="388"/>
    </location>
</feature>
<feature type="transmembrane region" description="Helical" evidence="1">
    <location>
        <begin position="305"/>
        <end position="327"/>
    </location>
</feature>
<comment type="caution">
    <text evidence="3">The sequence shown here is derived from an EMBL/GenBank/DDBJ whole genome shotgun (WGS) entry which is preliminary data.</text>
</comment>
<evidence type="ECO:0000313" key="3">
    <source>
        <dbReference type="EMBL" id="CAH0366920.1"/>
    </source>
</evidence>
<evidence type="ECO:0000256" key="2">
    <source>
        <dbReference type="SAM" id="SignalP"/>
    </source>
</evidence>
<accession>A0A8J2S9G2</accession>
<organism evidence="3 4">
    <name type="scientific">Pelagomonas calceolata</name>
    <dbReference type="NCBI Taxonomy" id="35677"/>
    <lineage>
        <taxon>Eukaryota</taxon>
        <taxon>Sar</taxon>
        <taxon>Stramenopiles</taxon>
        <taxon>Ochrophyta</taxon>
        <taxon>Pelagophyceae</taxon>
        <taxon>Pelagomonadales</taxon>
        <taxon>Pelagomonadaceae</taxon>
        <taxon>Pelagomonas</taxon>
    </lineage>
</organism>
<reference evidence="3" key="1">
    <citation type="submission" date="2021-11" db="EMBL/GenBank/DDBJ databases">
        <authorList>
            <consortium name="Genoscope - CEA"/>
            <person name="William W."/>
        </authorList>
    </citation>
    <scope>NUCLEOTIDE SEQUENCE</scope>
</reference>
<dbReference type="Proteomes" id="UP000789595">
    <property type="component" value="Unassembled WGS sequence"/>
</dbReference>
<protein>
    <submittedName>
        <fullName evidence="3">Uncharacterized protein</fullName>
    </submittedName>
</protein>
<keyword evidence="1" id="KW-1133">Transmembrane helix</keyword>
<name>A0A8J2S9G2_9STRA</name>
<keyword evidence="1" id="KW-0472">Membrane</keyword>
<keyword evidence="1" id="KW-0812">Transmembrane</keyword>